<feature type="compositionally biased region" description="Basic and acidic residues" evidence="1">
    <location>
        <begin position="208"/>
        <end position="217"/>
    </location>
</feature>
<accession>A0ABP4UH50</accession>
<feature type="compositionally biased region" description="Basic and acidic residues" evidence="1">
    <location>
        <begin position="445"/>
        <end position="457"/>
    </location>
</feature>
<feature type="compositionally biased region" description="Acidic residues" evidence="1">
    <location>
        <begin position="117"/>
        <end position="142"/>
    </location>
</feature>
<sequence length="457" mass="52345">MADEAEEMLEILFKQIRKLVRDLDRFRKVLQQNKQAQMPRSLMEEIRDIRTHNPDIDRSMNDRPSSDQYGRIEQQLQVLRQREADLQRQLDDRQRELEANQDLNRDGIDDTSVDDRDERDEVTDDRDDREETTDDRDEQQEDDRERAEEEREREEREREEREREEREKEEREKAAREKEHERESGTPGVGAPAAALGTEAAGAAAAADYERDSRQMEAEFEADSQQMRDDVEAKREQMQEGFTREDGTVNQEALNGQEVDRGEPEREFTHEDGSVNQEALSGQEPERQQEQDDREFTHEDGSVNQEALHGQEPESRREQETERQEEDREQADVGTGEGFATGGDHAVADRAAEQAEQPDGRVQAEDQLLEQERLDRQNQGGASPEQDGTGRSQMSPEEMQRLQDMNKGLENPNGAVGSRPSGESLDGARGGQTAAQVHAKTTQRGGREQSGHELQKG</sequence>
<feature type="region of interest" description="Disordered" evidence="1">
    <location>
        <begin position="51"/>
        <end position="70"/>
    </location>
</feature>
<feature type="compositionally biased region" description="Basic and acidic residues" evidence="1">
    <location>
        <begin position="346"/>
        <end position="376"/>
    </location>
</feature>
<proteinExistence type="predicted"/>
<comment type="caution">
    <text evidence="2">The sequence shown here is derived from an EMBL/GenBank/DDBJ whole genome shotgun (WGS) entry which is preliminary data.</text>
</comment>
<gene>
    <name evidence="2" type="ORF">GCM10009745_61550</name>
</gene>
<feature type="compositionally biased region" description="Polar residues" evidence="1">
    <location>
        <begin position="433"/>
        <end position="444"/>
    </location>
</feature>
<dbReference type="EMBL" id="BAAANF010000020">
    <property type="protein sequence ID" value="GAA1705552.1"/>
    <property type="molecule type" value="Genomic_DNA"/>
</dbReference>
<feature type="region of interest" description="Disordered" evidence="1">
    <location>
        <begin position="96"/>
        <end position="457"/>
    </location>
</feature>
<feature type="compositionally biased region" description="Basic and acidic residues" evidence="1">
    <location>
        <begin position="284"/>
        <end position="301"/>
    </location>
</feature>
<feature type="compositionally biased region" description="Basic and acidic residues" evidence="1">
    <location>
        <begin position="258"/>
        <end position="273"/>
    </location>
</feature>
<feature type="compositionally biased region" description="Basic and acidic residues" evidence="1">
    <location>
        <begin position="51"/>
        <end position="65"/>
    </location>
</feature>
<evidence type="ECO:0000313" key="2">
    <source>
        <dbReference type="EMBL" id="GAA1705552.1"/>
    </source>
</evidence>
<organism evidence="2 3">
    <name type="scientific">Kribbella yunnanensis</name>
    <dbReference type="NCBI Taxonomy" id="190194"/>
    <lineage>
        <taxon>Bacteria</taxon>
        <taxon>Bacillati</taxon>
        <taxon>Actinomycetota</taxon>
        <taxon>Actinomycetes</taxon>
        <taxon>Propionibacteriales</taxon>
        <taxon>Kribbellaceae</taxon>
        <taxon>Kribbella</taxon>
    </lineage>
</organism>
<feature type="compositionally biased region" description="Basic and acidic residues" evidence="1">
    <location>
        <begin position="309"/>
        <end position="326"/>
    </location>
</feature>
<feature type="compositionally biased region" description="Basic and acidic residues" evidence="1">
    <location>
        <begin position="143"/>
        <end position="184"/>
    </location>
</feature>
<name>A0ABP4UH50_9ACTN</name>
<dbReference type="Proteomes" id="UP001500280">
    <property type="component" value="Unassembled WGS sequence"/>
</dbReference>
<feature type="compositionally biased region" description="Low complexity" evidence="1">
    <location>
        <begin position="190"/>
        <end position="207"/>
    </location>
</feature>
<feature type="compositionally biased region" description="Basic and acidic residues" evidence="1">
    <location>
        <begin position="96"/>
        <end position="116"/>
    </location>
</feature>
<evidence type="ECO:0000256" key="1">
    <source>
        <dbReference type="SAM" id="MobiDB-lite"/>
    </source>
</evidence>
<reference evidence="3" key="1">
    <citation type="journal article" date="2019" name="Int. J. Syst. Evol. Microbiol.">
        <title>The Global Catalogue of Microorganisms (GCM) 10K type strain sequencing project: providing services to taxonomists for standard genome sequencing and annotation.</title>
        <authorList>
            <consortium name="The Broad Institute Genomics Platform"/>
            <consortium name="The Broad Institute Genome Sequencing Center for Infectious Disease"/>
            <person name="Wu L."/>
            <person name="Ma J."/>
        </authorList>
    </citation>
    <scope>NUCLEOTIDE SEQUENCE [LARGE SCALE GENOMIC DNA]</scope>
    <source>
        <strain evidence="3">JCM 14307</strain>
    </source>
</reference>
<evidence type="ECO:0000313" key="3">
    <source>
        <dbReference type="Proteomes" id="UP001500280"/>
    </source>
</evidence>
<protein>
    <submittedName>
        <fullName evidence="2">Uncharacterized protein</fullName>
    </submittedName>
</protein>
<keyword evidence="3" id="KW-1185">Reference proteome</keyword>
<feature type="compositionally biased region" description="Basic and acidic residues" evidence="1">
    <location>
        <begin position="226"/>
        <end position="247"/>
    </location>
</feature>
<dbReference type="RefSeq" id="WP_344159537.1">
    <property type="nucleotide sequence ID" value="NZ_BAAANF010000020.1"/>
</dbReference>